<evidence type="ECO:0000313" key="11">
    <source>
        <dbReference type="Proteomes" id="UP001152747"/>
    </source>
</evidence>
<accession>A0A9P1IVK5</accession>
<protein>
    <recommendedName>
        <fullName evidence="8">alpha-1,2-Mannosidase</fullName>
        <ecNumber evidence="8">3.2.1.-</ecNumber>
    </recommendedName>
</protein>
<keyword evidence="3" id="KW-0256">Endoplasmic reticulum</keyword>
<dbReference type="Proteomes" id="UP001152747">
    <property type="component" value="Unassembled WGS sequence"/>
</dbReference>
<dbReference type="InterPro" id="IPR044674">
    <property type="entry name" value="EDEM1/2/3"/>
</dbReference>
<comment type="subcellular location">
    <subcellularLocation>
        <location evidence="1">Endoplasmic reticulum</location>
    </subcellularLocation>
</comment>
<feature type="active site" description="Proton donor" evidence="6">
    <location>
        <position position="352"/>
    </location>
</feature>
<feature type="active site" evidence="6">
    <location>
        <position position="373"/>
    </location>
</feature>
<comment type="similarity">
    <text evidence="2 8">Belongs to the glycosyl hydrolase 47 family.</text>
</comment>
<feature type="chain" id="PRO_5040281317" description="alpha-1,2-Mannosidase" evidence="9">
    <location>
        <begin position="23"/>
        <end position="783"/>
    </location>
</feature>
<feature type="signal peptide" evidence="9">
    <location>
        <begin position="1"/>
        <end position="22"/>
    </location>
</feature>
<keyword evidence="8" id="KW-0378">Hydrolase</keyword>
<evidence type="ECO:0000256" key="2">
    <source>
        <dbReference type="ARBA" id="ARBA00007658"/>
    </source>
</evidence>
<dbReference type="GO" id="GO:0005509">
    <property type="term" value="F:calcium ion binding"/>
    <property type="evidence" value="ECO:0007669"/>
    <property type="project" value="InterPro"/>
</dbReference>
<evidence type="ECO:0000256" key="7">
    <source>
        <dbReference type="PIRSR" id="PIRSR601382-2"/>
    </source>
</evidence>
<sequence length="783" mass="90353">MILRIWILVLYIFFILPEQIEAQEYFQKDVIERYREKVRRMFYHAYDGYLNHAFPLDELKPISCTGQDTWGSFSLSLVDSLDTLLIMGNHTEFRRAIELVLQKVRDDANVNVSVFETNIRVVGGLLSAHMLAGKYREIVEEWPGWPCSGPLLELSRKMADRLMPAFNTETGMPYGTVNLKYGVHKEETPITCTAGVGTFIIEFGTLSRLTGDEKYERVALKALDALYTAKSPIGLVGNHINVQTGQWTATDSGIGAGVDSYFEYLAKGAYLFRRPSLIKQFEEFHKSINKYVRKDDWFMWVSMTKGTVSLPIFQSLEAFWPGTLTMVGNIRDARRIMMQYSEVIRQYGFPPEFYNIHNSEPVDKRAAFPLRPEIAESLMYLYRATKDTIWLELGAEMIDAIESSARTKCGYATINNVKEHNIEDRMESFFLAETTKYLYLLFDPQNWIHSRGENARILKTEKNLTCAIYAGGYIFNTEAHPIDPGMLDCCSIQAEKEQSSLKKMRENIDVIDAEMLFSTINGNKKLKKEELVDQFESQRQTIEGGAKYYENQYGKENTEIGFEVDLKLKKESERRKLIRKEISVDKAKSKITEILIRSHKKDMEAENENDAKNVDIIVGQLKKLYPNMTAEIDLMNEEAFERTLDILKNEEIREIVEKRRTPMVFCENCCYLSDDKPDNIELHSMISAIFEHHIFPSKNLKFEIGPFCWNEEAPKIEDSYKNVPPVPQKIGSFEDEFLETEDFLDFDPSEIEHLGFRRLLSSGLSFLDQFTAGPHIALRNIEK</sequence>
<organism evidence="10 11">
    <name type="scientific">Caenorhabditis angaria</name>
    <dbReference type="NCBI Taxonomy" id="860376"/>
    <lineage>
        <taxon>Eukaryota</taxon>
        <taxon>Metazoa</taxon>
        <taxon>Ecdysozoa</taxon>
        <taxon>Nematoda</taxon>
        <taxon>Chromadorea</taxon>
        <taxon>Rhabditida</taxon>
        <taxon>Rhabditina</taxon>
        <taxon>Rhabditomorpha</taxon>
        <taxon>Rhabditoidea</taxon>
        <taxon>Rhabditidae</taxon>
        <taxon>Peloderinae</taxon>
        <taxon>Caenorhabditis</taxon>
    </lineage>
</organism>
<dbReference type="GO" id="GO:0004571">
    <property type="term" value="F:mannosyl-oligosaccharide 1,2-alpha-mannosidase activity"/>
    <property type="evidence" value="ECO:0007669"/>
    <property type="project" value="InterPro"/>
</dbReference>
<dbReference type="GO" id="GO:1904380">
    <property type="term" value="P:endoplasmic reticulum mannose trimming"/>
    <property type="evidence" value="ECO:0007669"/>
    <property type="project" value="InterPro"/>
</dbReference>
<comment type="function">
    <text evidence="5">Involved in the endoplasmic reticulum-associated degradation (ERAD) pathway that targets misfolded glycoproteins for degradation in an N-glycan-dependent manner. May initiate ERAD by promoting the first mannose trimming step of ERAD substrates, from Man9GlcNAc2 to Man8GlcNAc2. Seems to recognize and bind to exposed hydrophobic regions in target proteins.</text>
</comment>
<evidence type="ECO:0000256" key="1">
    <source>
        <dbReference type="ARBA" id="ARBA00004240"/>
    </source>
</evidence>
<keyword evidence="8" id="KW-0326">Glycosidase</keyword>
<dbReference type="PANTHER" id="PTHR45679:SF6">
    <property type="entry name" value="ER DEGRADATION-ENHANCING ALPHA-MANNOSIDASE-LIKE PROTEIN 2"/>
    <property type="match status" value="1"/>
</dbReference>
<dbReference type="Pfam" id="PF01532">
    <property type="entry name" value="Glyco_hydro_47"/>
    <property type="match status" value="1"/>
</dbReference>
<keyword evidence="4" id="KW-0325">Glycoprotein</keyword>
<dbReference type="InterPro" id="IPR012341">
    <property type="entry name" value="6hp_glycosidase-like_sf"/>
</dbReference>
<evidence type="ECO:0000256" key="9">
    <source>
        <dbReference type="SAM" id="SignalP"/>
    </source>
</evidence>
<name>A0A9P1IVK5_9PELO</name>
<dbReference type="InterPro" id="IPR036026">
    <property type="entry name" value="Seven-hairpin_glycosidases"/>
</dbReference>
<feature type="binding site" evidence="7">
    <location>
        <position position="477"/>
    </location>
    <ligand>
        <name>Ca(2+)</name>
        <dbReference type="ChEBI" id="CHEBI:29108"/>
    </ligand>
</feature>
<dbReference type="EMBL" id="CANHGI010000005">
    <property type="protein sequence ID" value="CAI5450982.1"/>
    <property type="molecule type" value="Genomic_DNA"/>
</dbReference>
<feature type="active site" evidence="6">
    <location>
        <position position="259"/>
    </location>
</feature>
<dbReference type="InterPro" id="IPR001382">
    <property type="entry name" value="Glyco_hydro_47"/>
</dbReference>
<evidence type="ECO:0000256" key="5">
    <source>
        <dbReference type="ARBA" id="ARBA00054385"/>
    </source>
</evidence>
<keyword evidence="7" id="KW-0106">Calcium</keyword>
<dbReference type="FunFam" id="1.50.10.10:FF:000015">
    <property type="entry name" value="alpha-1,2-Mannosidase"/>
    <property type="match status" value="1"/>
</dbReference>
<evidence type="ECO:0000256" key="4">
    <source>
        <dbReference type="ARBA" id="ARBA00023180"/>
    </source>
</evidence>
<comment type="cofactor">
    <cofactor evidence="7">
        <name>Ca(2+)</name>
        <dbReference type="ChEBI" id="CHEBI:29108"/>
    </cofactor>
</comment>
<evidence type="ECO:0000256" key="3">
    <source>
        <dbReference type="ARBA" id="ARBA00022824"/>
    </source>
</evidence>
<dbReference type="EC" id="3.2.1.-" evidence="8"/>
<dbReference type="AlphaFoldDB" id="A0A9P1IVK5"/>
<evidence type="ECO:0000256" key="6">
    <source>
        <dbReference type="PIRSR" id="PIRSR601382-1"/>
    </source>
</evidence>
<dbReference type="Gene3D" id="1.50.10.10">
    <property type="match status" value="1"/>
</dbReference>
<dbReference type="PRINTS" id="PR00747">
    <property type="entry name" value="GLYHDRLASE47"/>
</dbReference>
<reference evidence="10" key="1">
    <citation type="submission" date="2022-11" db="EMBL/GenBank/DDBJ databases">
        <authorList>
            <person name="Kikuchi T."/>
        </authorList>
    </citation>
    <scope>NUCLEOTIDE SEQUENCE</scope>
    <source>
        <strain evidence="10">PS1010</strain>
    </source>
</reference>
<dbReference type="SUPFAM" id="SSF48225">
    <property type="entry name" value="Seven-hairpin glycosidases"/>
    <property type="match status" value="1"/>
</dbReference>
<dbReference type="OrthoDB" id="8118055at2759"/>
<comment type="caution">
    <text evidence="10">The sequence shown here is derived from an EMBL/GenBank/DDBJ whole genome shotgun (WGS) entry which is preliminary data.</text>
</comment>
<evidence type="ECO:0000313" key="10">
    <source>
        <dbReference type="EMBL" id="CAI5450982.1"/>
    </source>
</evidence>
<dbReference type="GO" id="GO:1904154">
    <property type="term" value="P:positive regulation of retrograde protein transport, ER to cytosol"/>
    <property type="evidence" value="ECO:0007669"/>
    <property type="project" value="UniProtKB-ARBA"/>
</dbReference>
<keyword evidence="11" id="KW-1185">Reference proteome</keyword>
<feature type="active site" description="Proton donor" evidence="6">
    <location>
        <position position="116"/>
    </location>
</feature>
<proteinExistence type="inferred from homology"/>
<dbReference type="GO" id="GO:0016020">
    <property type="term" value="C:membrane"/>
    <property type="evidence" value="ECO:0007669"/>
    <property type="project" value="InterPro"/>
</dbReference>
<gene>
    <name evidence="10" type="ORF">CAMP_LOCUS13619</name>
</gene>
<dbReference type="PANTHER" id="PTHR45679">
    <property type="entry name" value="ER DEGRADATION-ENHANCING ALPHA-MANNOSIDASE-LIKE PROTEIN 2"/>
    <property type="match status" value="1"/>
</dbReference>
<dbReference type="GO" id="GO:0044322">
    <property type="term" value="C:endoplasmic reticulum quality control compartment"/>
    <property type="evidence" value="ECO:0007669"/>
    <property type="project" value="GOC"/>
</dbReference>
<evidence type="ECO:0000256" key="8">
    <source>
        <dbReference type="RuleBase" id="RU361193"/>
    </source>
</evidence>
<keyword evidence="7" id="KW-0479">Metal-binding</keyword>
<dbReference type="GO" id="GO:0005975">
    <property type="term" value="P:carbohydrate metabolic process"/>
    <property type="evidence" value="ECO:0007669"/>
    <property type="project" value="InterPro"/>
</dbReference>
<keyword evidence="9" id="KW-0732">Signal</keyword>